<dbReference type="PATRIC" id="fig|1705561.3.peg.2551"/>
<keyword evidence="1" id="KW-0472">Membrane</keyword>
<evidence type="ECO:0000256" key="1">
    <source>
        <dbReference type="SAM" id="Phobius"/>
    </source>
</evidence>
<name>A0A0N0C4D4_9BACL</name>
<accession>A0A0N0C4D4</accession>
<proteinExistence type="predicted"/>
<evidence type="ECO:0000313" key="2">
    <source>
        <dbReference type="EMBL" id="KOY15644.1"/>
    </source>
</evidence>
<dbReference type="EMBL" id="LITU01000059">
    <property type="protein sequence ID" value="KOY15644.1"/>
    <property type="molecule type" value="Genomic_DNA"/>
</dbReference>
<dbReference type="Pfam" id="PF14036">
    <property type="entry name" value="YlaH"/>
    <property type="match status" value="1"/>
</dbReference>
<dbReference type="Proteomes" id="UP000037688">
    <property type="component" value="Unassembled WGS sequence"/>
</dbReference>
<gene>
    <name evidence="2" type="ORF">AMS66_13210</name>
</gene>
<keyword evidence="1" id="KW-1133">Transmembrane helix</keyword>
<keyword evidence="1" id="KW-0812">Transmembrane</keyword>
<feature type="transmembrane region" description="Helical" evidence="1">
    <location>
        <begin position="6"/>
        <end position="24"/>
    </location>
</feature>
<protein>
    <recommendedName>
        <fullName evidence="4">YlaH-like protein</fullName>
    </recommendedName>
</protein>
<reference evidence="2 3" key="1">
    <citation type="submission" date="2015-08" db="EMBL/GenBank/DDBJ databases">
        <title>Draft genome sequence of cellulolytic and xylanolytic Paenibacillus sp. A59, isolated from a decaying forest soil from Patagonia, Argentina.</title>
        <authorList>
            <person name="Ghio S."/>
            <person name="Caceres A.M."/>
            <person name="Talia P."/>
            <person name="Grasso D."/>
            <person name="Campos E."/>
        </authorList>
    </citation>
    <scope>NUCLEOTIDE SEQUENCE [LARGE SCALE GENOMIC DNA]</scope>
    <source>
        <strain evidence="2 3">A59</strain>
    </source>
</reference>
<dbReference type="OrthoDB" id="2665181at2"/>
<evidence type="ECO:0000313" key="3">
    <source>
        <dbReference type="Proteomes" id="UP000037688"/>
    </source>
</evidence>
<organism evidence="2 3">
    <name type="scientific">Paenibacillus xylanivorans</name>
    <dbReference type="NCBI Taxonomy" id="1705561"/>
    <lineage>
        <taxon>Bacteria</taxon>
        <taxon>Bacillati</taxon>
        <taxon>Bacillota</taxon>
        <taxon>Bacilli</taxon>
        <taxon>Bacillales</taxon>
        <taxon>Paenibacillaceae</taxon>
        <taxon>Paenibacillus</taxon>
    </lineage>
</organism>
<sequence>MQAWFASNPIVAYIVIFVLITYVYNKVFRVRQKLPLGKEIVLYILMAMGTFMLLVFQIDKLPIIQCLLVAVGLMLLVRVRYFIEGRQKKKAEAAARNS</sequence>
<keyword evidence="3" id="KW-1185">Reference proteome</keyword>
<dbReference type="RefSeq" id="WP_053781242.1">
    <property type="nucleotide sequence ID" value="NZ_LITU01000059.1"/>
</dbReference>
<comment type="caution">
    <text evidence="2">The sequence shown here is derived from an EMBL/GenBank/DDBJ whole genome shotgun (WGS) entry which is preliminary data.</text>
</comment>
<evidence type="ECO:0008006" key="4">
    <source>
        <dbReference type="Google" id="ProtNLM"/>
    </source>
</evidence>
<dbReference type="AlphaFoldDB" id="A0A0N0C4D4"/>
<feature type="transmembrane region" description="Helical" evidence="1">
    <location>
        <begin position="62"/>
        <end position="83"/>
    </location>
</feature>
<feature type="transmembrane region" description="Helical" evidence="1">
    <location>
        <begin position="36"/>
        <end position="56"/>
    </location>
</feature>
<dbReference type="InterPro" id="IPR025620">
    <property type="entry name" value="YlaH"/>
</dbReference>